<dbReference type="Proteomes" id="UP000829708">
    <property type="component" value="Chromosome"/>
</dbReference>
<evidence type="ECO:0000256" key="6">
    <source>
        <dbReference type="ARBA" id="ARBA00023136"/>
    </source>
</evidence>
<proteinExistence type="inferred from homology"/>
<dbReference type="CDD" id="cd06261">
    <property type="entry name" value="TM_PBP2"/>
    <property type="match status" value="1"/>
</dbReference>
<dbReference type="Gene3D" id="1.10.3720.10">
    <property type="entry name" value="MetI-like"/>
    <property type="match status" value="1"/>
</dbReference>
<feature type="transmembrane region" description="Helical" evidence="7">
    <location>
        <begin position="214"/>
        <end position="235"/>
    </location>
</feature>
<dbReference type="SUPFAM" id="SSF161098">
    <property type="entry name" value="MetI-like"/>
    <property type="match status" value="1"/>
</dbReference>
<dbReference type="Pfam" id="PF00528">
    <property type="entry name" value="BPD_transp_1"/>
    <property type="match status" value="1"/>
</dbReference>
<feature type="transmembrane region" description="Helical" evidence="7">
    <location>
        <begin position="81"/>
        <end position="101"/>
    </location>
</feature>
<evidence type="ECO:0000256" key="1">
    <source>
        <dbReference type="ARBA" id="ARBA00004651"/>
    </source>
</evidence>
<accession>A0ABY4DAC1</accession>
<comment type="subcellular location">
    <subcellularLocation>
        <location evidence="1 7">Cell membrane</location>
        <topology evidence="1 7">Multi-pass membrane protein</topology>
    </subcellularLocation>
</comment>
<evidence type="ECO:0000256" key="5">
    <source>
        <dbReference type="ARBA" id="ARBA00022989"/>
    </source>
</evidence>
<name>A0ABY4DAC1_9SPIR</name>
<evidence type="ECO:0000256" key="2">
    <source>
        <dbReference type="ARBA" id="ARBA00022448"/>
    </source>
</evidence>
<dbReference type="EMBL" id="CP094929">
    <property type="protein sequence ID" value="UOM51226.1"/>
    <property type="molecule type" value="Genomic_DNA"/>
</dbReference>
<dbReference type="PANTHER" id="PTHR43227:SF11">
    <property type="entry name" value="BLL4140 PROTEIN"/>
    <property type="match status" value="1"/>
</dbReference>
<organism evidence="9 10">
    <name type="scientific">Sphaerochaeta associata</name>
    <dbReference type="NCBI Taxonomy" id="1129264"/>
    <lineage>
        <taxon>Bacteria</taxon>
        <taxon>Pseudomonadati</taxon>
        <taxon>Spirochaetota</taxon>
        <taxon>Spirochaetia</taxon>
        <taxon>Spirochaetales</taxon>
        <taxon>Sphaerochaetaceae</taxon>
        <taxon>Sphaerochaeta</taxon>
    </lineage>
</organism>
<protein>
    <submittedName>
        <fullName evidence="9">ABC transporter permease subunit</fullName>
    </submittedName>
</protein>
<dbReference type="RefSeq" id="WP_244772599.1">
    <property type="nucleotide sequence ID" value="NZ_CP094929.1"/>
</dbReference>
<dbReference type="InterPro" id="IPR000515">
    <property type="entry name" value="MetI-like"/>
</dbReference>
<dbReference type="PROSITE" id="PS50928">
    <property type="entry name" value="ABC_TM1"/>
    <property type="match status" value="1"/>
</dbReference>
<evidence type="ECO:0000313" key="10">
    <source>
        <dbReference type="Proteomes" id="UP000829708"/>
    </source>
</evidence>
<evidence type="ECO:0000256" key="3">
    <source>
        <dbReference type="ARBA" id="ARBA00022475"/>
    </source>
</evidence>
<evidence type="ECO:0000256" key="7">
    <source>
        <dbReference type="RuleBase" id="RU363032"/>
    </source>
</evidence>
<evidence type="ECO:0000313" key="9">
    <source>
        <dbReference type="EMBL" id="UOM51226.1"/>
    </source>
</evidence>
<evidence type="ECO:0000259" key="8">
    <source>
        <dbReference type="PROSITE" id="PS50928"/>
    </source>
</evidence>
<keyword evidence="4 7" id="KW-0812">Transmembrane</keyword>
<sequence>MKPLKRMWIRDWQLLVLCLLPITYYLIFHYLPMYGVQIAFKNYIAARGITGSPWVGFKQFERFFNSYQFWPLIKNTLSLSLSQLIFGFPVPIFLAIMLNQLKHYKFKKFIQTVTYCPHFISIIVMTGMLYIFLSPRNGLVNLLMKALGNETIFFLGDPAWFRPIFVLSGIWQNAGWNAIIYIAALAAISPDLYEAAQIDGANKFQIIRHIDIPGILPTAIMMFILEIGKIMNIGFQKAYLMQNGLNISASEIIPTYIYKVGLIDAQFSYSAAIGLFNNIINIILLVSVNRLAQKTSEHSLW</sequence>
<gene>
    <name evidence="9" type="ORF">MUG09_00365</name>
</gene>
<reference evidence="10" key="1">
    <citation type="journal article" date="2024" name="J Bioinform Genom">
        <title>Complete genome sequence of the type strain bacterium Sphaerochaeta associata GLS2t (VKM B-2742)t.</title>
        <authorList>
            <person name="Troshina O.Y."/>
            <person name="Tepeeva A.N."/>
            <person name="Arzamasceva V.O."/>
            <person name="Whitman W.B."/>
            <person name="Varghese N."/>
            <person name="Shapiro N."/>
            <person name="Woyke T."/>
            <person name="Kripides N.C."/>
            <person name="Vasilenko O.V."/>
        </authorList>
    </citation>
    <scope>NUCLEOTIDE SEQUENCE [LARGE SCALE GENOMIC DNA]</scope>
    <source>
        <strain evidence="10">GLS2T</strain>
    </source>
</reference>
<comment type="similarity">
    <text evidence="7">Belongs to the binding-protein-dependent transport system permease family.</text>
</comment>
<keyword evidence="6 7" id="KW-0472">Membrane</keyword>
<feature type="transmembrane region" description="Helical" evidence="7">
    <location>
        <begin position="267"/>
        <end position="288"/>
    </location>
</feature>
<keyword evidence="10" id="KW-1185">Reference proteome</keyword>
<keyword evidence="5 7" id="KW-1133">Transmembrane helix</keyword>
<dbReference type="PANTHER" id="PTHR43227">
    <property type="entry name" value="BLL4140 PROTEIN"/>
    <property type="match status" value="1"/>
</dbReference>
<keyword evidence="2 7" id="KW-0813">Transport</keyword>
<feature type="domain" description="ABC transmembrane type-1" evidence="8">
    <location>
        <begin position="73"/>
        <end position="288"/>
    </location>
</feature>
<keyword evidence="3" id="KW-1003">Cell membrane</keyword>
<feature type="transmembrane region" description="Helical" evidence="7">
    <location>
        <begin position="113"/>
        <end position="133"/>
    </location>
</feature>
<feature type="transmembrane region" description="Helical" evidence="7">
    <location>
        <begin position="174"/>
        <end position="193"/>
    </location>
</feature>
<evidence type="ECO:0000256" key="4">
    <source>
        <dbReference type="ARBA" id="ARBA00022692"/>
    </source>
</evidence>
<feature type="transmembrane region" description="Helical" evidence="7">
    <location>
        <begin position="12"/>
        <end position="31"/>
    </location>
</feature>
<dbReference type="InterPro" id="IPR050809">
    <property type="entry name" value="UgpAE/MalFG_permease"/>
</dbReference>
<dbReference type="InterPro" id="IPR035906">
    <property type="entry name" value="MetI-like_sf"/>
</dbReference>